<dbReference type="PANTHER" id="PTHR11362:SF148">
    <property type="entry name" value="CARBOXYPEPTIDASE Y INHIBITOR"/>
    <property type="match status" value="1"/>
</dbReference>
<dbReference type="STRING" id="698492.A0A0E9NSE7"/>
<reference evidence="2 3" key="2">
    <citation type="journal article" date="2014" name="J. Gen. Appl. Microbiol.">
        <title>The early diverging ascomycetous budding yeast Saitoella complicata has three histone deacetylases belonging to the Clr6, Hos2, and Rpd3 lineages.</title>
        <authorList>
            <person name="Nishida H."/>
            <person name="Matsumoto T."/>
            <person name="Kondo S."/>
            <person name="Hamamoto M."/>
            <person name="Yoshikawa H."/>
        </authorList>
    </citation>
    <scope>NUCLEOTIDE SEQUENCE [LARGE SCALE GENOMIC DNA]</scope>
    <source>
        <strain evidence="2 3">NRRL Y-17804</strain>
    </source>
</reference>
<dbReference type="CDD" id="cd00866">
    <property type="entry name" value="PEBP_euk"/>
    <property type="match status" value="1"/>
</dbReference>
<dbReference type="EMBL" id="BACD03000086">
    <property type="protein sequence ID" value="GAO52779.1"/>
    <property type="molecule type" value="Genomic_DNA"/>
</dbReference>
<dbReference type="GO" id="GO:0046578">
    <property type="term" value="P:regulation of Ras protein signal transduction"/>
    <property type="evidence" value="ECO:0007669"/>
    <property type="project" value="TreeGrafter"/>
</dbReference>
<evidence type="ECO:0000313" key="3">
    <source>
        <dbReference type="Proteomes" id="UP000033140"/>
    </source>
</evidence>
<dbReference type="InterPro" id="IPR008914">
    <property type="entry name" value="PEBP"/>
</dbReference>
<dbReference type="PROSITE" id="PS01220">
    <property type="entry name" value="PBP"/>
    <property type="match status" value="1"/>
</dbReference>
<comment type="caution">
    <text evidence="2">The sequence shown here is derived from an EMBL/GenBank/DDBJ whole genome shotgun (WGS) entry which is preliminary data.</text>
</comment>
<evidence type="ECO:0008006" key="4">
    <source>
        <dbReference type="Google" id="ProtNLM"/>
    </source>
</evidence>
<reference evidence="2 3" key="3">
    <citation type="journal article" date="2015" name="Genome Announc.">
        <title>Draft Genome Sequence of the Archiascomycetous Yeast Saitoella complicata.</title>
        <authorList>
            <person name="Yamauchi K."/>
            <person name="Kondo S."/>
            <person name="Hamamoto M."/>
            <person name="Takahashi Y."/>
            <person name="Ogura Y."/>
            <person name="Hayashi T."/>
            <person name="Nishida H."/>
        </authorList>
    </citation>
    <scope>NUCLEOTIDE SEQUENCE [LARGE SCALE GENOMIC DNA]</scope>
    <source>
        <strain evidence="2 3">NRRL Y-17804</strain>
    </source>
</reference>
<dbReference type="InterPro" id="IPR035810">
    <property type="entry name" value="PEBP_euk"/>
</dbReference>
<dbReference type="GO" id="GO:0030414">
    <property type="term" value="F:peptidase inhibitor activity"/>
    <property type="evidence" value="ECO:0007669"/>
    <property type="project" value="TreeGrafter"/>
</dbReference>
<gene>
    <name evidence="2" type="ORF">G7K_6846-t1</name>
</gene>
<accession>A0A0E9NSE7</accession>
<proteinExistence type="inferred from homology"/>
<dbReference type="GO" id="GO:0030162">
    <property type="term" value="P:regulation of proteolysis"/>
    <property type="evidence" value="ECO:0007669"/>
    <property type="project" value="TreeGrafter"/>
</dbReference>
<keyword evidence="3" id="KW-1185">Reference proteome</keyword>
<dbReference type="InterPro" id="IPR036610">
    <property type="entry name" value="PEBP-like_sf"/>
</dbReference>
<organism evidence="2 3">
    <name type="scientific">Saitoella complicata (strain BCRC 22490 / CBS 7301 / JCM 7358 / NBRC 10748 / NRRL Y-17804)</name>
    <dbReference type="NCBI Taxonomy" id="698492"/>
    <lineage>
        <taxon>Eukaryota</taxon>
        <taxon>Fungi</taxon>
        <taxon>Dikarya</taxon>
        <taxon>Ascomycota</taxon>
        <taxon>Taphrinomycotina</taxon>
        <taxon>Taphrinomycotina incertae sedis</taxon>
        <taxon>Saitoella</taxon>
    </lineage>
</organism>
<dbReference type="InterPro" id="IPR001858">
    <property type="entry name" value="Phosphatidylethanolamine-bd_CS"/>
</dbReference>
<dbReference type="Proteomes" id="UP000033140">
    <property type="component" value="Unassembled WGS sequence"/>
</dbReference>
<dbReference type="Pfam" id="PF01161">
    <property type="entry name" value="PBP"/>
    <property type="match status" value="1"/>
</dbReference>
<evidence type="ECO:0000256" key="1">
    <source>
        <dbReference type="ARBA" id="ARBA00007091"/>
    </source>
</evidence>
<dbReference type="SUPFAM" id="SSF49777">
    <property type="entry name" value="PEBP-like"/>
    <property type="match status" value="1"/>
</dbReference>
<dbReference type="PANTHER" id="PTHR11362">
    <property type="entry name" value="PHOSPHATIDYLETHANOLAMINE-BINDING PROTEIN"/>
    <property type="match status" value="1"/>
</dbReference>
<name>A0A0E9NSE7_SAICN</name>
<evidence type="ECO:0000313" key="2">
    <source>
        <dbReference type="EMBL" id="GAO52779.1"/>
    </source>
</evidence>
<reference evidence="2 3" key="1">
    <citation type="journal article" date="2011" name="J. Gen. Appl. Microbiol.">
        <title>Draft genome sequencing of the enigmatic yeast Saitoella complicata.</title>
        <authorList>
            <person name="Nishida H."/>
            <person name="Hamamoto M."/>
            <person name="Sugiyama J."/>
        </authorList>
    </citation>
    <scope>NUCLEOTIDE SEQUENCE [LARGE SCALE GENOMIC DNA]</scope>
    <source>
        <strain evidence="2 3">NRRL Y-17804</strain>
    </source>
</reference>
<comment type="similarity">
    <text evidence="1">Belongs to the phosphatidylethanolamine-binding protein family.</text>
</comment>
<dbReference type="AlphaFoldDB" id="A0A0E9NSE7"/>
<dbReference type="Gene3D" id="3.90.280.10">
    <property type="entry name" value="PEBP-like"/>
    <property type="match status" value="1"/>
</dbReference>
<dbReference type="OMA" id="HIDKRTR"/>
<sequence length="263" mass="29252">MEDVLAVAGAVAVGDEIRHGPSCKARLDNHNVPSNVTKDNTNIQMLRILRCVRPSINYHHIPINRTQRMPLVTINTSIIESLKKAGVIPDVLDPFDATAMVNVTYGNKDVTLGNKLSVDETQKQPDLRIIPEGEDDATYSLILTDPDAPSREDPKWAQYIHWGVSGVKFGNIESFAAKAAESGELGPIDFSGFKTLKPYEGPAPPEKTGFHRYCFILLREPASGKVPELPKERKQWEGVREWAKKGELEPVGANFFYCQNDKQ</sequence>
<protein>
    <recommendedName>
        <fullName evidence="4">Phosphatidylethanolamine-binding protein</fullName>
    </recommendedName>
</protein>
<dbReference type="GO" id="GO:0005543">
    <property type="term" value="F:phospholipid binding"/>
    <property type="evidence" value="ECO:0007669"/>
    <property type="project" value="TreeGrafter"/>
</dbReference>